<evidence type="ECO:0000256" key="13">
    <source>
        <dbReference type="ARBA" id="ARBA00022989"/>
    </source>
</evidence>
<evidence type="ECO:0000256" key="5">
    <source>
        <dbReference type="ARBA" id="ARBA00011558"/>
    </source>
</evidence>
<keyword evidence="18" id="KW-1185">Reference proteome</keyword>
<evidence type="ECO:0000256" key="9">
    <source>
        <dbReference type="ARBA" id="ARBA00022617"/>
    </source>
</evidence>
<protein>
    <recommendedName>
        <fullName evidence="6">Succinate dehydrogenase hydrophobic membrane anchor subunit</fullName>
    </recommendedName>
</protein>
<proteinExistence type="predicted"/>
<dbReference type="InterPro" id="IPR000701">
    <property type="entry name" value="SuccDH_FuR_B_TM-su"/>
</dbReference>
<dbReference type="NCBIfam" id="TIGR02968">
    <property type="entry name" value="succ_dehyd_anc"/>
    <property type="match status" value="1"/>
</dbReference>
<evidence type="ECO:0000256" key="3">
    <source>
        <dbReference type="ARBA" id="ARBA00004141"/>
    </source>
</evidence>
<evidence type="ECO:0000256" key="14">
    <source>
        <dbReference type="ARBA" id="ARBA00023004"/>
    </source>
</evidence>
<evidence type="ECO:0000256" key="4">
    <source>
        <dbReference type="ARBA" id="ARBA00005163"/>
    </source>
</evidence>
<keyword evidence="10 16" id="KW-0812">Transmembrane</keyword>
<keyword evidence="13 16" id="KW-1133">Transmembrane helix</keyword>
<evidence type="ECO:0000256" key="7">
    <source>
        <dbReference type="ARBA" id="ARBA00022448"/>
    </source>
</evidence>
<dbReference type="RefSeq" id="WP_100283449.1">
    <property type="nucleotide sequence ID" value="NZ_CP024923.1"/>
</dbReference>
<dbReference type="InterPro" id="IPR014312">
    <property type="entry name" value="Succ_DH_anchor"/>
</dbReference>
<dbReference type="GO" id="GO:0006099">
    <property type="term" value="P:tricarboxylic acid cycle"/>
    <property type="evidence" value="ECO:0007669"/>
    <property type="project" value="UniProtKB-UniPathway"/>
</dbReference>
<dbReference type="GO" id="GO:0016020">
    <property type="term" value="C:membrane"/>
    <property type="evidence" value="ECO:0007669"/>
    <property type="project" value="UniProtKB-SubCell"/>
</dbReference>
<evidence type="ECO:0000256" key="6">
    <source>
        <dbReference type="ARBA" id="ARBA00019425"/>
    </source>
</evidence>
<dbReference type="KEGG" id="sphc:CVN68_18160"/>
<organism evidence="17 18">
    <name type="scientific">Sphingomonas psychrotolerans</name>
    <dbReference type="NCBI Taxonomy" id="1327635"/>
    <lineage>
        <taxon>Bacteria</taxon>
        <taxon>Pseudomonadati</taxon>
        <taxon>Pseudomonadota</taxon>
        <taxon>Alphaproteobacteria</taxon>
        <taxon>Sphingomonadales</taxon>
        <taxon>Sphingomonadaceae</taxon>
        <taxon>Sphingomonas</taxon>
    </lineage>
</organism>
<dbReference type="InterPro" id="IPR034804">
    <property type="entry name" value="SQR/QFR_C/D"/>
</dbReference>
<dbReference type="Proteomes" id="UP000229081">
    <property type="component" value="Chromosome"/>
</dbReference>
<evidence type="ECO:0000256" key="12">
    <source>
        <dbReference type="ARBA" id="ARBA00022982"/>
    </source>
</evidence>
<comment type="subunit">
    <text evidence="5">Part of an enzyme complex containing four subunits: a flavoprotein, an iron-sulfur protein, plus two membrane-anchoring proteins, SdhC and SdhD.</text>
</comment>
<dbReference type="Pfam" id="PF01127">
    <property type="entry name" value="Sdh_cyt"/>
    <property type="match status" value="1"/>
</dbReference>
<keyword evidence="12" id="KW-0249">Electron transport</keyword>
<evidence type="ECO:0000313" key="18">
    <source>
        <dbReference type="Proteomes" id="UP000229081"/>
    </source>
</evidence>
<dbReference type="Gene3D" id="1.20.1300.10">
    <property type="entry name" value="Fumarate reductase/succinate dehydrogenase, transmembrane subunit"/>
    <property type="match status" value="1"/>
</dbReference>
<name>A0A2K8MIE2_9SPHN</name>
<evidence type="ECO:0000256" key="10">
    <source>
        <dbReference type="ARBA" id="ARBA00022692"/>
    </source>
</evidence>
<dbReference type="UniPathway" id="UPA00223"/>
<feature type="transmembrane region" description="Helical" evidence="16">
    <location>
        <begin position="57"/>
        <end position="77"/>
    </location>
</feature>
<keyword evidence="14" id="KW-0408">Iron</keyword>
<dbReference type="GO" id="GO:0020037">
    <property type="term" value="F:heme binding"/>
    <property type="evidence" value="ECO:0007669"/>
    <property type="project" value="InterPro"/>
</dbReference>
<dbReference type="SUPFAM" id="SSF81343">
    <property type="entry name" value="Fumarate reductase respiratory complex transmembrane subunits"/>
    <property type="match status" value="1"/>
</dbReference>
<reference evidence="17 18" key="1">
    <citation type="submission" date="2017-11" db="EMBL/GenBank/DDBJ databases">
        <title>Complete genome sequence of Sphingomonas sp. Strain Cra20, a psychrotolerant potential plant growth promoting rhizobacteria.</title>
        <authorList>
            <person name="Luo Y."/>
        </authorList>
    </citation>
    <scope>NUCLEOTIDE SEQUENCE [LARGE SCALE GENOMIC DNA]</scope>
    <source>
        <strain evidence="17 18">Cra20</strain>
    </source>
</reference>
<evidence type="ECO:0000256" key="15">
    <source>
        <dbReference type="ARBA" id="ARBA00023136"/>
    </source>
</evidence>
<keyword evidence="9" id="KW-0349">Heme</keyword>
<gene>
    <name evidence="17" type="primary">sdhD</name>
    <name evidence="17" type="ORF">CVN68_18160</name>
</gene>
<comment type="subcellular location">
    <subcellularLocation>
        <location evidence="3">Membrane</location>
        <topology evidence="3">Multi-pass membrane protein</topology>
    </subcellularLocation>
</comment>
<feature type="transmembrane region" description="Helical" evidence="16">
    <location>
        <begin position="97"/>
        <end position="119"/>
    </location>
</feature>
<keyword evidence="7" id="KW-0813">Transport</keyword>
<dbReference type="AlphaFoldDB" id="A0A2K8MIE2"/>
<evidence type="ECO:0000256" key="1">
    <source>
        <dbReference type="ARBA" id="ARBA00001971"/>
    </source>
</evidence>
<keyword evidence="15 16" id="KW-0472">Membrane</keyword>
<dbReference type="CDD" id="cd03495">
    <property type="entry name" value="SQR_TypeC_SdhD_like"/>
    <property type="match status" value="1"/>
</dbReference>
<comment type="pathway">
    <text evidence="4">Carbohydrate metabolism; tricarboxylic acid cycle.</text>
</comment>
<dbReference type="EMBL" id="CP024923">
    <property type="protein sequence ID" value="ATY33650.1"/>
    <property type="molecule type" value="Genomic_DNA"/>
</dbReference>
<keyword evidence="8" id="KW-0816">Tricarboxylic acid cycle</keyword>
<evidence type="ECO:0000313" key="17">
    <source>
        <dbReference type="EMBL" id="ATY33650.1"/>
    </source>
</evidence>
<evidence type="ECO:0000256" key="16">
    <source>
        <dbReference type="SAM" id="Phobius"/>
    </source>
</evidence>
<accession>A0A2K8MIE2</accession>
<feature type="transmembrane region" description="Helical" evidence="16">
    <location>
        <begin position="30"/>
        <end position="50"/>
    </location>
</feature>
<comment type="function">
    <text evidence="2">Membrane-anchoring subunit of succinate dehydrogenase (SDH).</text>
</comment>
<evidence type="ECO:0000256" key="11">
    <source>
        <dbReference type="ARBA" id="ARBA00022723"/>
    </source>
</evidence>
<evidence type="ECO:0000256" key="8">
    <source>
        <dbReference type="ARBA" id="ARBA00022532"/>
    </source>
</evidence>
<keyword evidence="11" id="KW-0479">Metal-binding</keyword>
<dbReference type="OrthoDB" id="9809280at2"/>
<evidence type="ECO:0000256" key="2">
    <source>
        <dbReference type="ARBA" id="ARBA00004050"/>
    </source>
</evidence>
<dbReference type="GO" id="GO:0046872">
    <property type="term" value="F:metal ion binding"/>
    <property type="evidence" value="ECO:0007669"/>
    <property type="project" value="UniProtKB-KW"/>
</dbReference>
<comment type="cofactor">
    <cofactor evidence="1">
        <name>heme</name>
        <dbReference type="ChEBI" id="CHEBI:30413"/>
    </cofactor>
</comment>
<sequence length="129" mass="14241">MGDGTELGRVRGLGSAHQGAEGWWHHKISAGSNLVLVLWFLLSIALLPAYDYPTISAWLAQPWAAVPMILLVVSVFYHFHHGLTVVIEDYQHDHTRFVLLLLLKYFTIATATLAIFSILKVAFTAGAAL</sequence>